<keyword evidence="2" id="KW-1185">Reference proteome</keyword>
<dbReference type="OrthoDB" id="5429716at2759"/>
<evidence type="ECO:0000313" key="2">
    <source>
        <dbReference type="Proteomes" id="UP000177622"/>
    </source>
</evidence>
<comment type="caution">
    <text evidence="1">The sequence shown here is derived from an EMBL/GenBank/DDBJ whole genome shotgun (WGS) entry which is preliminary data.</text>
</comment>
<protein>
    <submittedName>
        <fullName evidence="1">Uncharacterized protein</fullName>
    </submittedName>
</protein>
<name>A0A1F5L482_PENAI</name>
<sequence length="336" mass="35628">MDGLNASVSAGWYTFTNLGPLTTTYTPAPSCTASNRVGLGYVNPTGGNLYIAYAVQCTSDFNIFTGCTPTTTSTVSTAAFTTTSYEDYEEYEDSLIEWEGFGAYYSPGLHCPSGWTTIGMAARDSGSSITSSGIMVPTASATTTTKYSTDDMYYYMFNYEYPASVLKGILEPKQTMALCCPSAMTADKNGVCYSVVKDYKPSVGCQAGTGYNYEYSEVPYTYSDPSASAVKTGYRDVPTATIYETDTFSTTFDHSEQTYYTALSYAPMITLLHHESDLKSAMASSTSAATAATTAATTSNAAGKVGHEASAWDGAGSLLCISAVGMALGAAVIFPW</sequence>
<dbReference type="AlphaFoldDB" id="A0A1F5L482"/>
<proteinExistence type="predicted"/>
<accession>A0A1F5L482</accession>
<organism evidence="1 2">
    <name type="scientific">Penicillium arizonense</name>
    <dbReference type="NCBI Taxonomy" id="1835702"/>
    <lineage>
        <taxon>Eukaryota</taxon>
        <taxon>Fungi</taxon>
        <taxon>Dikarya</taxon>
        <taxon>Ascomycota</taxon>
        <taxon>Pezizomycotina</taxon>
        <taxon>Eurotiomycetes</taxon>
        <taxon>Eurotiomycetidae</taxon>
        <taxon>Eurotiales</taxon>
        <taxon>Aspergillaceae</taxon>
        <taxon>Penicillium</taxon>
    </lineage>
</organism>
<evidence type="ECO:0000313" key="1">
    <source>
        <dbReference type="EMBL" id="OGE48012.1"/>
    </source>
</evidence>
<dbReference type="Proteomes" id="UP000177622">
    <property type="component" value="Unassembled WGS sequence"/>
</dbReference>
<gene>
    <name evidence="1" type="ORF">PENARI_c033G06719</name>
</gene>
<dbReference type="GeneID" id="34581379"/>
<reference evidence="1 2" key="1">
    <citation type="journal article" date="2016" name="Sci. Rep.">
        <title>Penicillium arizonense, a new, genome sequenced fungal species, reveals a high chemical diversity in secreted metabolites.</title>
        <authorList>
            <person name="Grijseels S."/>
            <person name="Nielsen J.C."/>
            <person name="Randelovic M."/>
            <person name="Nielsen J."/>
            <person name="Nielsen K.F."/>
            <person name="Workman M."/>
            <person name="Frisvad J.C."/>
        </authorList>
    </citation>
    <scope>NUCLEOTIDE SEQUENCE [LARGE SCALE GENOMIC DNA]</scope>
    <source>
        <strain evidence="1 2">CBS 141311</strain>
    </source>
</reference>
<dbReference type="EMBL" id="LXJU01000033">
    <property type="protein sequence ID" value="OGE48012.1"/>
    <property type="molecule type" value="Genomic_DNA"/>
</dbReference>
<dbReference type="RefSeq" id="XP_022483468.1">
    <property type="nucleotide sequence ID" value="XM_022636645.1"/>
</dbReference>